<dbReference type="SUPFAM" id="SSF53098">
    <property type="entry name" value="Ribonuclease H-like"/>
    <property type="match status" value="1"/>
</dbReference>
<dbReference type="InterPro" id="IPR016197">
    <property type="entry name" value="Chromo-like_dom_sf"/>
</dbReference>
<dbReference type="InterPro" id="IPR023780">
    <property type="entry name" value="Chromo_domain"/>
</dbReference>
<accession>A0A803KFJ8</accession>
<dbReference type="PANTHER" id="PTHR46585:SF1">
    <property type="entry name" value="CHROMO DOMAIN-CONTAINING PROTEIN"/>
    <property type="match status" value="1"/>
</dbReference>
<dbReference type="Gene3D" id="3.30.420.10">
    <property type="entry name" value="Ribonuclease H-like superfamily/Ribonuclease H"/>
    <property type="match status" value="1"/>
</dbReference>
<feature type="domain" description="Integrase catalytic" evidence="3">
    <location>
        <begin position="55"/>
        <end position="238"/>
    </location>
</feature>
<evidence type="ECO:0000256" key="1">
    <source>
        <dbReference type="ARBA" id="ARBA00004123"/>
    </source>
</evidence>
<feature type="domain" description="Chromo" evidence="2">
    <location>
        <begin position="323"/>
        <end position="363"/>
    </location>
</feature>
<protein>
    <recommendedName>
        <fullName evidence="5">Integrase catalytic domain-containing protein</fullName>
    </recommendedName>
</protein>
<dbReference type="PROSITE" id="PS50994">
    <property type="entry name" value="INTEGRASE"/>
    <property type="match status" value="1"/>
</dbReference>
<dbReference type="GO" id="GO:0003676">
    <property type="term" value="F:nucleic acid binding"/>
    <property type="evidence" value="ECO:0007669"/>
    <property type="project" value="InterPro"/>
</dbReference>
<dbReference type="AlphaFoldDB" id="A0A803KFJ8"/>
<evidence type="ECO:0000259" key="3">
    <source>
        <dbReference type="PROSITE" id="PS50994"/>
    </source>
</evidence>
<dbReference type="InterPro" id="IPR001584">
    <property type="entry name" value="Integrase_cat-core"/>
</dbReference>
<evidence type="ECO:0008006" key="5">
    <source>
        <dbReference type="Google" id="ProtNLM"/>
    </source>
</evidence>
<dbReference type="Pfam" id="PF00665">
    <property type="entry name" value="rve"/>
    <property type="match status" value="1"/>
</dbReference>
<sequence>MPRRRNKKHILQRQYFNPRAPGSYGGIENLYREVKKHRLKRKDVKEWLNQQDVYALHKPVRKNFKRNKVVVSDIDSQWQADLVSMIDLSKENDGIKYILTVIDVLSKYAWCCGLRNKTGTAVATAFQRIFEEDHRTPIKIQTDRGKEFLNKEVKQLFDKYKIRHFVSSDTVKCSLVERFNRTLKTKMWRYLTKRNTFRYIDILPNLVYSYNHTYHSSIRCRLADVTKQNSLKIWKNLYYEYFSSKKIKPKFKIGDDVRISKYKGTFSKGYEQSYTDEIFTIYDINTRGLRPLYKLKDLADDPIDGSFYAEEIQKVPPDQNRIYRIEKIIKRKNIDGINLFFVKWMGYPPKFNCWIEENQLTDL</sequence>
<name>A0A803KFJ8_XENTR</name>
<dbReference type="InterPro" id="IPR036397">
    <property type="entry name" value="RNaseH_sf"/>
</dbReference>
<dbReference type="Ensembl" id="ENSXETT00000110272">
    <property type="protein sequence ID" value="ENSXETP00000119050"/>
    <property type="gene ID" value="ENSXETG00000043320"/>
</dbReference>
<dbReference type="PANTHER" id="PTHR46585">
    <property type="entry name" value="INTEGRASE CORE DOMAIN CONTAINING PROTEIN"/>
    <property type="match status" value="1"/>
</dbReference>
<evidence type="ECO:0000259" key="2">
    <source>
        <dbReference type="PROSITE" id="PS50013"/>
    </source>
</evidence>
<comment type="subcellular location">
    <subcellularLocation>
        <location evidence="1">Nucleus</location>
    </subcellularLocation>
</comment>
<dbReference type="SUPFAM" id="SSF54160">
    <property type="entry name" value="Chromo domain-like"/>
    <property type="match status" value="1"/>
</dbReference>
<dbReference type="Gene3D" id="2.40.50.40">
    <property type="match status" value="1"/>
</dbReference>
<dbReference type="GeneTree" id="ENSGT00940000174211"/>
<dbReference type="PROSITE" id="PS50013">
    <property type="entry name" value="CHROMO_2"/>
    <property type="match status" value="1"/>
</dbReference>
<dbReference type="GO" id="GO:0015074">
    <property type="term" value="P:DNA integration"/>
    <property type="evidence" value="ECO:0007669"/>
    <property type="project" value="InterPro"/>
</dbReference>
<proteinExistence type="predicted"/>
<dbReference type="InParanoid" id="A0A803KFJ8"/>
<evidence type="ECO:0000313" key="4">
    <source>
        <dbReference type="Ensembl" id="ENSXETP00000119050"/>
    </source>
</evidence>
<organism evidence="4">
    <name type="scientific">Xenopus tropicalis</name>
    <name type="common">Western clawed frog</name>
    <name type="synonym">Silurana tropicalis</name>
    <dbReference type="NCBI Taxonomy" id="8364"/>
    <lineage>
        <taxon>Eukaryota</taxon>
        <taxon>Metazoa</taxon>
        <taxon>Chordata</taxon>
        <taxon>Craniata</taxon>
        <taxon>Vertebrata</taxon>
        <taxon>Euteleostomi</taxon>
        <taxon>Amphibia</taxon>
        <taxon>Batrachia</taxon>
        <taxon>Anura</taxon>
        <taxon>Pipoidea</taxon>
        <taxon>Pipidae</taxon>
        <taxon>Xenopodinae</taxon>
        <taxon>Xenopus</taxon>
        <taxon>Silurana</taxon>
    </lineage>
</organism>
<reference evidence="4" key="1">
    <citation type="journal article" date="2010" name="Science">
        <title>The genome of the Western clawed frog Xenopus tropicalis.</title>
        <authorList>
            <person name="Hellsten U."/>
            <person name="Harland R.M."/>
            <person name="Gilchrist M.J."/>
            <person name="Hendrix D."/>
            <person name="Jurka J."/>
            <person name="Kapitonov V."/>
            <person name="Ovcharenko I."/>
            <person name="Putnam N.H."/>
            <person name="Shu S."/>
            <person name="Taher L."/>
            <person name="Blitz I.L."/>
            <person name="Blumberg B."/>
            <person name="Dichmann D.S."/>
            <person name="Dubchak I."/>
            <person name="Amaya E."/>
            <person name="Detter J.C."/>
            <person name="Fletcher R."/>
            <person name="Gerhard D.S."/>
            <person name="Goodstein D."/>
            <person name="Graves T."/>
            <person name="Grigoriev I.V."/>
            <person name="Grimwood J."/>
            <person name="Kawashima T."/>
            <person name="Lindquist E."/>
            <person name="Lucas S.M."/>
            <person name="Mead P.E."/>
            <person name="Mitros T."/>
            <person name="Ogino H."/>
            <person name="Ohta Y."/>
            <person name="Poliakov A.V."/>
            <person name="Pollet N."/>
            <person name="Robert J."/>
            <person name="Salamov A."/>
            <person name="Sater A.K."/>
            <person name="Schmutz J."/>
            <person name="Terry A."/>
            <person name="Vize P.D."/>
            <person name="Warren W.C."/>
            <person name="Wells D."/>
            <person name="Wills A."/>
            <person name="Wilson R.K."/>
            <person name="Zimmerman L.B."/>
            <person name="Zorn A.M."/>
            <person name="Grainger R."/>
            <person name="Grammer T."/>
            <person name="Khokha M.K."/>
            <person name="Richardson P.M."/>
            <person name="Rokhsar D.S."/>
        </authorList>
    </citation>
    <scope>NUCLEOTIDE SEQUENCE [LARGE SCALE GENOMIC DNA]</scope>
    <source>
        <strain evidence="4">Nigerian</strain>
    </source>
</reference>
<dbReference type="InterPro" id="IPR000953">
    <property type="entry name" value="Chromo/chromo_shadow_dom"/>
</dbReference>
<reference evidence="4" key="2">
    <citation type="submission" date="2021-03" db="UniProtKB">
        <authorList>
            <consortium name="Ensembl"/>
        </authorList>
    </citation>
    <scope>IDENTIFICATION</scope>
</reference>
<dbReference type="InterPro" id="IPR012337">
    <property type="entry name" value="RNaseH-like_sf"/>
</dbReference>
<dbReference type="Pfam" id="PF00385">
    <property type="entry name" value="Chromo"/>
    <property type="match status" value="1"/>
</dbReference>
<dbReference type="GO" id="GO:0005634">
    <property type="term" value="C:nucleus"/>
    <property type="evidence" value="ECO:0007669"/>
    <property type="project" value="UniProtKB-SubCell"/>
</dbReference>